<feature type="region of interest" description="Disordered" evidence="1">
    <location>
        <begin position="1"/>
        <end position="36"/>
    </location>
</feature>
<keyword evidence="3" id="KW-1185">Reference proteome</keyword>
<name>A0A5J9TVP4_9POAL</name>
<feature type="compositionally biased region" description="Basic residues" evidence="1">
    <location>
        <begin position="157"/>
        <end position="168"/>
    </location>
</feature>
<evidence type="ECO:0000256" key="1">
    <source>
        <dbReference type="SAM" id="MobiDB-lite"/>
    </source>
</evidence>
<dbReference type="Proteomes" id="UP000324897">
    <property type="component" value="Unassembled WGS sequence"/>
</dbReference>
<feature type="region of interest" description="Disordered" evidence="1">
    <location>
        <begin position="114"/>
        <end position="168"/>
    </location>
</feature>
<feature type="non-terminal residue" evidence="2">
    <location>
        <position position="1"/>
    </location>
</feature>
<dbReference type="Gramene" id="TVU14721">
    <property type="protein sequence ID" value="TVU14721"/>
    <property type="gene ID" value="EJB05_38211"/>
</dbReference>
<evidence type="ECO:0000313" key="3">
    <source>
        <dbReference type="Proteomes" id="UP000324897"/>
    </source>
</evidence>
<proteinExistence type="predicted"/>
<evidence type="ECO:0000313" key="2">
    <source>
        <dbReference type="EMBL" id="TVU14721.1"/>
    </source>
</evidence>
<organism evidence="2 3">
    <name type="scientific">Eragrostis curvula</name>
    <name type="common">weeping love grass</name>
    <dbReference type="NCBI Taxonomy" id="38414"/>
    <lineage>
        <taxon>Eukaryota</taxon>
        <taxon>Viridiplantae</taxon>
        <taxon>Streptophyta</taxon>
        <taxon>Embryophyta</taxon>
        <taxon>Tracheophyta</taxon>
        <taxon>Spermatophyta</taxon>
        <taxon>Magnoliopsida</taxon>
        <taxon>Liliopsida</taxon>
        <taxon>Poales</taxon>
        <taxon>Poaceae</taxon>
        <taxon>PACMAD clade</taxon>
        <taxon>Chloridoideae</taxon>
        <taxon>Eragrostideae</taxon>
        <taxon>Eragrostidinae</taxon>
        <taxon>Eragrostis</taxon>
    </lineage>
</organism>
<comment type="caution">
    <text evidence="2">The sequence shown here is derived from an EMBL/GenBank/DDBJ whole genome shotgun (WGS) entry which is preliminary data.</text>
</comment>
<protein>
    <submittedName>
        <fullName evidence="2">Uncharacterized protein</fullName>
    </submittedName>
</protein>
<gene>
    <name evidence="2" type="ORF">EJB05_38211</name>
</gene>
<dbReference type="EMBL" id="RWGY01000031">
    <property type="protein sequence ID" value="TVU14721.1"/>
    <property type="molecule type" value="Genomic_DNA"/>
</dbReference>
<sequence length="168" mass="17889">MTLPSREPPPSSASNRGLGKSCVARGSREGRSGSGWSSAAAVLQSCGSGIPRAAAVFCFESRLGEELRRAWIEGGEVGLGLELHSRRPSVARVGDPPSRRRLLLRIEAWGRAASHADRGRGGRARVGAAPLPSFSRAGPKLPSRKSLPGWKRIQTLPKKRKAIGRHGT</sequence>
<reference evidence="2 3" key="1">
    <citation type="journal article" date="2019" name="Sci. Rep.">
        <title>A high-quality genome of Eragrostis curvula grass provides insights into Poaceae evolution and supports new strategies to enhance forage quality.</title>
        <authorList>
            <person name="Carballo J."/>
            <person name="Santos B.A.C.M."/>
            <person name="Zappacosta D."/>
            <person name="Garbus I."/>
            <person name="Selva J.P."/>
            <person name="Gallo C.A."/>
            <person name="Diaz A."/>
            <person name="Albertini E."/>
            <person name="Caccamo M."/>
            <person name="Echenique V."/>
        </authorList>
    </citation>
    <scope>NUCLEOTIDE SEQUENCE [LARGE SCALE GENOMIC DNA]</scope>
    <source>
        <strain evidence="3">cv. Victoria</strain>
        <tissue evidence="2">Leaf</tissue>
    </source>
</reference>
<accession>A0A5J9TVP4</accession>
<feature type="compositionally biased region" description="Pro residues" evidence="1">
    <location>
        <begin position="1"/>
        <end position="11"/>
    </location>
</feature>
<dbReference type="AlphaFoldDB" id="A0A5J9TVP4"/>